<dbReference type="InterPro" id="IPR007492">
    <property type="entry name" value="LytTR_DNA-bd_dom"/>
</dbReference>
<name>Q029M9_SOLUE</name>
<dbReference type="PANTHER" id="PTHR37299:SF1">
    <property type="entry name" value="STAGE 0 SPORULATION PROTEIN A HOMOLOG"/>
    <property type="match status" value="1"/>
</dbReference>
<evidence type="ECO:0000259" key="2">
    <source>
        <dbReference type="PROSITE" id="PS50110"/>
    </source>
</evidence>
<dbReference type="KEGG" id="sus:Acid_1253"/>
<proteinExistence type="predicted"/>
<feature type="modified residue" description="4-aspartylphosphate" evidence="1">
    <location>
        <position position="61"/>
    </location>
</feature>
<dbReference type="InterPro" id="IPR011006">
    <property type="entry name" value="CheY-like_superfamily"/>
</dbReference>
<dbReference type="Gene3D" id="2.40.50.40">
    <property type="match status" value="1"/>
</dbReference>
<dbReference type="eggNOG" id="COG3279">
    <property type="taxonomic scope" value="Bacteria"/>
</dbReference>
<evidence type="ECO:0000259" key="3">
    <source>
        <dbReference type="PROSITE" id="PS50930"/>
    </source>
</evidence>
<dbReference type="OrthoDB" id="9809318at2"/>
<protein>
    <submittedName>
        <fullName evidence="4">Transcriptional regulator, LytR/AlgR family</fullName>
    </submittedName>
</protein>
<dbReference type="Gene3D" id="3.40.50.2300">
    <property type="match status" value="1"/>
</dbReference>
<dbReference type="Gene3D" id="2.20.25.10">
    <property type="match status" value="1"/>
</dbReference>
<dbReference type="STRING" id="234267.Acid_1253"/>
<gene>
    <name evidence="4" type="ordered locus">Acid_1253</name>
</gene>
<dbReference type="PROSITE" id="PS50110">
    <property type="entry name" value="RESPONSE_REGULATORY"/>
    <property type="match status" value="1"/>
</dbReference>
<dbReference type="InterPro" id="IPR001789">
    <property type="entry name" value="Sig_transdc_resp-reg_receiver"/>
</dbReference>
<dbReference type="HOGENOM" id="CLU_000445_14_1_0"/>
<feature type="domain" description="HTH LytTR-type" evidence="3">
    <location>
        <begin position="153"/>
        <end position="260"/>
    </location>
</feature>
<dbReference type="Pfam" id="PF04397">
    <property type="entry name" value="LytTR"/>
    <property type="match status" value="1"/>
</dbReference>
<dbReference type="SMART" id="SM00448">
    <property type="entry name" value="REC"/>
    <property type="match status" value="1"/>
</dbReference>
<dbReference type="PROSITE" id="PS50930">
    <property type="entry name" value="HTH_LYTTR"/>
    <property type="match status" value="1"/>
</dbReference>
<dbReference type="Pfam" id="PF00072">
    <property type="entry name" value="Response_reg"/>
    <property type="match status" value="1"/>
</dbReference>
<keyword evidence="1" id="KW-0597">Phosphoprotein</keyword>
<accession>Q029M9</accession>
<dbReference type="SMART" id="SM00850">
    <property type="entry name" value="LytTR"/>
    <property type="match status" value="1"/>
</dbReference>
<feature type="domain" description="Response regulatory" evidence="2">
    <location>
        <begin position="10"/>
        <end position="125"/>
    </location>
</feature>
<organism evidence="4">
    <name type="scientific">Solibacter usitatus (strain Ellin6076)</name>
    <dbReference type="NCBI Taxonomy" id="234267"/>
    <lineage>
        <taxon>Bacteria</taxon>
        <taxon>Pseudomonadati</taxon>
        <taxon>Acidobacteriota</taxon>
        <taxon>Terriglobia</taxon>
        <taxon>Bryobacterales</taxon>
        <taxon>Solibacteraceae</taxon>
        <taxon>Candidatus Solibacter</taxon>
    </lineage>
</organism>
<dbReference type="FunCoup" id="Q029M9">
    <property type="interactions" value="104"/>
</dbReference>
<dbReference type="GO" id="GO:0000156">
    <property type="term" value="F:phosphorelay response regulator activity"/>
    <property type="evidence" value="ECO:0007669"/>
    <property type="project" value="InterPro"/>
</dbReference>
<evidence type="ECO:0000256" key="1">
    <source>
        <dbReference type="PROSITE-ProRule" id="PRU00169"/>
    </source>
</evidence>
<dbReference type="SUPFAM" id="SSF52172">
    <property type="entry name" value="CheY-like"/>
    <property type="match status" value="1"/>
</dbReference>
<sequence>MRDRATATLTTVVVDDEQLACDELAFLLKDFPEIEVIARGSNGLEAVDLIRKLEPELVFLDVNMPGLDGLGVVRRLRDQDLELPHFIFVTAYDQYAVEAFRLEAMDYLLKPVERGRLAETIERARRAIQEKRAPEFPAPAPKSPSQAATRTKLLVRANSRNFIVDANEVIYATIDDGLITLVTTNLEGHSNYRTIEDLQANLDREMFWRVHRSYLVNINRIKEVVPWFKSSYQLRMDDKKHTEIPVSRVQTRRLRELFKL</sequence>
<dbReference type="GO" id="GO:0003677">
    <property type="term" value="F:DNA binding"/>
    <property type="evidence" value="ECO:0007669"/>
    <property type="project" value="InterPro"/>
</dbReference>
<dbReference type="InterPro" id="IPR046947">
    <property type="entry name" value="LytR-like"/>
</dbReference>
<dbReference type="EMBL" id="CP000473">
    <property type="protein sequence ID" value="ABJ82247.1"/>
    <property type="molecule type" value="Genomic_DNA"/>
</dbReference>
<dbReference type="PANTHER" id="PTHR37299">
    <property type="entry name" value="TRANSCRIPTIONAL REGULATOR-RELATED"/>
    <property type="match status" value="1"/>
</dbReference>
<reference evidence="4" key="1">
    <citation type="submission" date="2006-10" db="EMBL/GenBank/DDBJ databases">
        <title>Complete sequence of Solibacter usitatus Ellin6076.</title>
        <authorList>
            <consortium name="US DOE Joint Genome Institute"/>
            <person name="Copeland A."/>
            <person name="Lucas S."/>
            <person name="Lapidus A."/>
            <person name="Barry K."/>
            <person name="Detter J.C."/>
            <person name="Glavina del Rio T."/>
            <person name="Hammon N."/>
            <person name="Israni S."/>
            <person name="Dalin E."/>
            <person name="Tice H."/>
            <person name="Pitluck S."/>
            <person name="Thompson L.S."/>
            <person name="Brettin T."/>
            <person name="Bruce D."/>
            <person name="Han C."/>
            <person name="Tapia R."/>
            <person name="Gilna P."/>
            <person name="Schmutz J."/>
            <person name="Larimer F."/>
            <person name="Land M."/>
            <person name="Hauser L."/>
            <person name="Kyrpides N."/>
            <person name="Mikhailova N."/>
            <person name="Janssen P.H."/>
            <person name="Kuske C.R."/>
            <person name="Richardson P."/>
        </authorList>
    </citation>
    <scope>NUCLEOTIDE SEQUENCE</scope>
    <source>
        <strain evidence="4">Ellin6076</strain>
    </source>
</reference>
<dbReference type="AlphaFoldDB" id="Q029M9"/>
<evidence type="ECO:0000313" key="4">
    <source>
        <dbReference type="EMBL" id="ABJ82247.1"/>
    </source>
</evidence>
<dbReference type="InParanoid" id="Q029M9"/>